<keyword evidence="2" id="KW-1185">Reference proteome</keyword>
<comment type="caution">
    <text evidence="1">The sequence shown here is derived from an EMBL/GenBank/DDBJ whole genome shotgun (WGS) entry which is preliminary data.</text>
</comment>
<evidence type="ECO:0000313" key="1">
    <source>
        <dbReference type="EMBL" id="GFN90671.1"/>
    </source>
</evidence>
<sequence>MHPERHVILILPSSTWTVRIESAFMNLASPRHLLVLVPWDFLPKMVFSLTNDGSVSLDQTISISSRSLEGSGVLKSNLVAKRKEIGRECL</sequence>
<dbReference type="EMBL" id="BLXT01002056">
    <property type="protein sequence ID" value="GFN90671.1"/>
    <property type="molecule type" value="Genomic_DNA"/>
</dbReference>
<reference evidence="1 2" key="1">
    <citation type="journal article" date="2021" name="Elife">
        <title>Chloroplast acquisition without the gene transfer in kleptoplastic sea slugs, Plakobranchus ocellatus.</title>
        <authorList>
            <person name="Maeda T."/>
            <person name="Takahashi S."/>
            <person name="Yoshida T."/>
            <person name="Shimamura S."/>
            <person name="Takaki Y."/>
            <person name="Nagai Y."/>
            <person name="Toyoda A."/>
            <person name="Suzuki Y."/>
            <person name="Arimoto A."/>
            <person name="Ishii H."/>
            <person name="Satoh N."/>
            <person name="Nishiyama T."/>
            <person name="Hasebe M."/>
            <person name="Maruyama T."/>
            <person name="Minagawa J."/>
            <person name="Obokata J."/>
            <person name="Shigenobu S."/>
        </authorList>
    </citation>
    <scope>NUCLEOTIDE SEQUENCE [LARGE SCALE GENOMIC DNA]</scope>
</reference>
<gene>
    <name evidence="1" type="ORF">PoB_001717700</name>
</gene>
<protein>
    <submittedName>
        <fullName evidence="1">Uncharacterized protein</fullName>
    </submittedName>
</protein>
<dbReference type="Proteomes" id="UP000735302">
    <property type="component" value="Unassembled WGS sequence"/>
</dbReference>
<organism evidence="1 2">
    <name type="scientific">Plakobranchus ocellatus</name>
    <dbReference type="NCBI Taxonomy" id="259542"/>
    <lineage>
        <taxon>Eukaryota</taxon>
        <taxon>Metazoa</taxon>
        <taxon>Spiralia</taxon>
        <taxon>Lophotrochozoa</taxon>
        <taxon>Mollusca</taxon>
        <taxon>Gastropoda</taxon>
        <taxon>Heterobranchia</taxon>
        <taxon>Euthyneura</taxon>
        <taxon>Panpulmonata</taxon>
        <taxon>Sacoglossa</taxon>
        <taxon>Placobranchoidea</taxon>
        <taxon>Plakobranchidae</taxon>
        <taxon>Plakobranchus</taxon>
    </lineage>
</organism>
<name>A0AAV3Z868_9GAST</name>
<proteinExistence type="predicted"/>
<accession>A0AAV3Z868</accession>
<evidence type="ECO:0000313" key="2">
    <source>
        <dbReference type="Proteomes" id="UP000735302"/>
    </source>
</evidence>
<dbReference type="AlphaFoldDB" id="A0AAV3Z868"/>